<dbReference type="STRING" id="349521.HCH_04622"/>
<evidence type="ECO:0000313" key="3">
    <source>
        <dbReference type="Proteomes" id="UP000000238"/>
    </source>
</evidence>
<sequence length="35" mass="3863">MKTGGYKQKGATNCVTPKKPAKDKNETKRQGNLEI</sequence>
<dbReference type="EMBL" id="CP000155">
    <property type="protein sequence ID" value="ABC31322.1"/>
    <property type="molecule type" value="Genomic_DNA"/>
</dbReference>
<dbReference type="Proteomes" id="UP000000238">
    <property type="component" value="Chromosome"/>
</dbReference>
<keyword evidence="3" id="KW-1185">Reference proteome</keyword>
<proteinExistence type="predicted"/>
<organism evidence="2 3">
    <name type="scientific">Hahella chejuensis (strain KCTC 2396)</name>
    <dbReference type="NCBI Taxonomy" id="349521"/>
    <lineage>
        <taxon>Bacteria</taxon>
        <taxon>Pseudomonadati</taxon>
        <taxon>Pseudomonadota</taxon>
        <taxon>Gammaproteobacteria</taxon>
        <taxon>Oceanospirillales</taxon>
        <taxon>Hahellaceae</taxon>
        <taxon>Hahella</taxon>
    </lineage>
</organism>
<gene>
    <name evidence="2" type="ordered locus">HCH_04622</name>
</gene>
<protein>
    <submittedName>
        <fullName evidence="2">Uncharacterized protein</fullName>
    </submittedName>
</protein>
<name>Q2SDF2_HAHCH</name>
<evidence type="ECO:0000313" key="2">
    <source>
        <dbReference type="EMBL" id="ABC31322.1"/>
    </source>
</evidence>
<feature type="compositionally biased region" description="Basic and acidic residues" evidence="1">
    <location>
        <begin position="20"/>
        <end position="35"/>
    </location>
</feature>
<reference evidence="2 3" key="1">
    <citation type="journal article" date="2005" name="Nucleic Acids Res.">
        <title>Genomic blueprint of Hahella chejuensis, a marine microbe producing an algicidal agent.</title>
        <authorList>
            <person name="Jeong H."/>
            <person name="Yim J.H."/>
            <person name="Lee C."/>
            <person name="Choi S.-H."/>
            <person name="Park Y.K."/>
            <person name="Yoon S.H."/>
            <person name="Hur C.-G."/>
            <person name="Kang H.-Y."/>
            <person name="Kim D."/>
            <person name="Lee H.H."/>
            <person name="Park K.H."/>
            <person name="Park S.-H."/>
            <person name="Park H.-S."/>
            <person name="Lee H.K."/>
            <person name="Oh T.K."/>
            <person name="Kim J.F."/>
        </authorList>
    </citation>
    <scope>NUCLEOTIDE SEQUENCE [LARGE SCALE GENOMIC DNA]</scope>
    <source>
        <strain evidence="2 3">KCTC 2396</strain>
    </source>
</reference>
<dbReference type="KEGG" id="hch:HCH_04622"/>
<accession>Q2SDF2</accession>
<evidence type="ECO:0000256" key="1">
    <source>
        <dbReference type="SAM" id="MobiDB-lite"/>
    </source>
</evidence>
<feature type="region of interest" description="Disordered" evidence="1">
    <location>
        <begin position="1"/>
        <end position="35"/>
    </location>
</feature>
<dbReference type="HOGENOM" id="CLU_3365267_0_0_6"/>
<dbReference type="AlphaFoldDB" id="Q2SDF2"/>